<keyword evidence="13" id="KW-1185">Reference proteome</keyword>
<dbReference type="AlphaFoldDB" id="A0A976FMA1"/>
<organism evidence="12 13">
    <name type="scientific">Bremia lactucae</name>
    <name type="common">Lettuce downy mildew</name>
    <dbReference type="NCBI Taxonomy" id="4779"/>
    <lineage>
        <taxon>Eukaryota</taxon>
        <taxon>Sar</taxon>
        <taxon>Stramenopiles</taxon>
        <taxon>Oomycota</taxon>
        <taxon>Peronosporomycetes</taxon>
        <taxon>Peronosporales</taxon>
        <taxon>Peronosporaceae</taxon>
        <taxon>Bremia</taxon>
    </lineage>
</organism>
<evidence type="ECO:0000256" key="11">
    <source>
        <dbReference type="SAM" id="Phobius"/>
    </source>
</evidence>
<dbReference type="EC" id="1.1.1.102" evidence="10"/>
<evidence type="ECO:0000256" key="10">
    <source>
        <dbReference type="ARBA" id="ARBA00026112"/>
    </source>
</evidence>
<evidence type="ECO:0000256" key="9">
    <source>
        <dbReference type="ARBA" id="ARBA00023098"/>
    </source>
</evidence>
<dbReference type="CDD" id="cd08939">
    <property type="entry name" value="KDSR-like_SDR_c"/>
    <property type="match status" value="1"/>
</dbReference>
<dbReference type="Proteomes" id="UP000294530">
    <property type="component" value="Unassembled WGS sequence"/>
</dbReference>
<keyword evidence="11" id="KW-1133">Transmembrane helix</keyword>
<dbReference type="GO" id="GO:0000166">
    <property type="term" value="F:nucleotide binding"/>
    <property type="evidence" value="ECO:0007669"/>
    <property type="project" value="UniProtKB-KW"/>
</dbReference>
<dbReference type="InterPro" id="IPR020904">
    <property type="entry name" value="Sc_DH/Rdtase_CS"/>
</dbReference>
<evidence type="ECO:0000256" key="6">
    <source>
        <dbReference type="ARBA" id="ARBA00022857"/>
    </source>
</evidence>
<evidence type="ECO:0000256" key="7">
    <source>
        <dbReference type="ARBA" id="ARBA00022919"/>
    </source>
</evidence>
<gene>
    <name evidence="12" type="ORF">CCR75_000925</name>
</gene>
<dbReference type="GO" id="GO:0005789">
    <property type="term" value="C:endoplasmic reticulum membrane"/>
    <property type="evidence" value="ECO:0007669"/>
    <property type="project" value="TreeGrafter"/>
</dbReference>
<dbReference type="PRINTS" id="PR00081">
    <property type="entry name" value="GDHRDH"/>
</dbReference>
<keyword evidence="9" id="KW-0443">Lipid metabolism</keyword>
<dbReference type="InterPro" id="IPR045022">
    <property type="entry name" value="KDSR-like"/>
</dbReference>
<dbReference type="GO" id="GO:0030148">
    <property type="term" value="P:sphingolipid biosynthetic process"/>
    <property type="evidence" value="ECO:0007669"/>
    <property type="project" value="InterPro"/>
</dbReference>
<evidence type="ECO:0000256" key="8">
    <source>
        <dbReference type="ARBA" id="ARBA00023002"/>
    </source>
</evidence>
<evidence type="ECO:0000256" key="4">
    <source>
        <dbReference type="ARBA" id="ARBA00022741"/>
    </source>
</evidence>
<keyword evidence="4" id="KW-0547">Nucleotide-binding</keyword>
<dbReference type="InterPro" id="IPR002347">
    <property type="entry name" value="SDR_fam"/>
</dbReference>
<proteinExistence type="predicted"/>
<keyword evidence="5" id="KW-0256">Endoplasmic reticulum</keyword>
<dbReference type="PANTHER" id="PTHR43550">
    <property type="entry name" value="3-KETODIHYDROSPHINGOSINE REDUCTASE"/>
    <property type="match status" value="1"/>
</dbReference>
<dbReference type="KEGG" id="blac:94344701"/>
<evidence type="ECO:0000313" key="12">
    <source>
        <dbReference type="EMBL" id="TDH68996.1"/>
    </source>
</evidence>
<comment type="pathway">
    <text evidence="3">Sphingolipid metabolism.</text>
</comment>
<comment type="caution">
    <text evidence="12">The sequence shown here is derived from an EMBL/GenBank/DDBJ whole genome shotgun (WGS) entry which is preliminary data.</text>
</comment>
<feature type="transmembrane region" description="Helical" evidence="11">
    <location>
        <begin position="6"/>
        <end position="30"/>
    </location>
</feature>
<dbReference type="GeneID" id="94344701"/>
<dbReference type="PROSITE" id="PS00061">
    <property type="entry name" value="ADH_SHORT"/>
    <property type="match status" value="1"/>
</dbReference>
<dbReference type="SUPFAM" id="SSF51735">
    <property type="entry name" value="NAD(P)-binding Rossmann-fold domains"/>
    <property type="match status" value="1"/>
</dbReference>
<accession>A0A976FMA1</accession>
<dbReference type="PANTHER" id="PTHR43550:SF3">
    <property type="entry name" value="3-KETODIHYDROSPHINGOSINE REDUCTASE"/>
    <property type="match status" value="1"/>
</dbReference>
<name>A0A976FMA1_BRELC</name>
<dbReference type="Pfam" id="PF00106">
    <property type="entry name" value="adh_short"/>
    <property type="match status" value="1"/>
</dbReference>
<sequence length="346" mass="37516">MDSIWWITIIITSVLVGICIASLVVTKLLAPGFKVDGKHVFITGGSSGLGLALAKKYAKQGAKVSIIARGLNKLETSKKEIEGVRKNPDAGVFIHSCDVTDFPSVQKAVDAANQFHGRATDHVICSAGFAAPGYFLEQDISLHKKIMDVNYFGTLHAIKAALPAMAQRSEEGGEGGQIVLISSGLGLISWIGYAQYAATKYALRGLAESLRNELKLYGIRVSIFYPGNIDTPGYVEENRTKPSETKTIEGVSELVHPDKVAQSLINGVSDGLFSITNDPMVFILRVLANGVAPRYNTMLETVLLPLVVPIQVGFGFFMDYIVAQTKRARETKPNGEHAMYQEIRDA</sequence>
<dbReference type="OrthoDB" id="37659at2759"/>
<feature type="transmembrane region" description="Helical" evidence="11">
    <location>
        <begin position="178"/>
        <end position="196"/>
    </location>
</feature>
<keyword evidence="6" id="KW-0521">NADP</keyword>
<dbReference type="GO" id="GO:0006666">
    <property type="term" value="P:3-keto-sphinganine metabolic process"/>
    <property type="evidence" value="ECO:0007669"/>
    <property type="project" value="InterPro"/>
</dbReference>
<dbReference type="GO" id="GO:0047560">
    <property type="term" value="F:3-dehydrosphinganine reductase activity"/>
    <property type="evidence" value="ECO:0007669"/>
    <property type="project" value="UniProtKB-EC"/>
</dbReference>
<evidence type="ECO:0000256" key="3">
    <source>
        <dbReference type="ARBA" id="ARBA00004991"/>
    </source>
</evidence>
<keyword evidence="11" id="KW-0472">Membrane</keyword>
<dbReference type="InterPro" id="IPR036291">
    <property type="entry name" value="NAD(P)-bd_dom_sf"/>
</dbReference>
<comment type="subcellular location">
    <subcellularLocation>
        <location evidence="1">Endoplasmic reticulum</location>
    </subcellularLocation>
</comment>
<evidence type="ECO:0000313" key="13">
    <source>
        <dbReference type="Proteomes" id="UP000294530"/>
    </source>
</evidence>
<dbReference type="Gene3D" id="3.40.50.720">
    <property type="entry name" value="NAD(P)-binding Rossmann-like Domain"/>
    <property type="match status" value="1"/>
</dbReference>
<reference evidence="12 13" key="1">
    <citation type="journal article" date="2021" name="Genome Biol.">
        <title>AFLAP: assembly-free linkage analysis pipeline using k-mers from genome sequencing data.</title>
        <authorList>
            <person name="Fletcher K."/>
            <person name="Zhang L."/>
            <person name="Gil J."/>
            <person name="Han R."/>
            <person name="Cavanaugh K."/>
            <person name="Michelmore R."/>
        </authorList>
    </citation>
    <scope>NUCLEOTIDE SEQUENCE [LARGE SCALE GENOMIC DNA]</scope>
    <source>
        <strain evidence="12 13">SF5</strain>
    </source>
</reference>
<keyword evidence="8" id="KW-0560">Oxidoreductase</keyword>
<dbReference type="FunFam" id="3.40.50.720:FF:000468">
    <property type="entry name" value="Short-chain dehydrogenase, putative"/>
    <property type="match status" value="1"/>
</dbReference>
<protein>
    <recommendedName>
        <fullName evidence="10">3-dehydrosphinganine reductase</fullName>
        <ecNumber evidence="10">1.1.1.102</ecNumber>
    </recommendedName>
</protein>
<evidence type="ECO:0000256" key="5">
    <source>
        <dbReference type="ARBA" id="ARBA00022824"/>
    </source>
</evidence>
<feature type="transmembrane region" description="Helical" evidence="11">
    <location>
        <begin position="302"/>
        <end position="322"/>
    </location>
</feature>
<keyword evidence="11" id="KW-0812">Transmembrane</keyword>
<keyword evidence="7" id="KW-0746">Sphingolipid metabolism</keyword>
<comment type="pathway">
    <text evidence="2">Lipid metabolism; sphingolipid metabolism.</text>
</comment>
<dbReference type="RefSeq" id="XP_067818495.1">
    <property type="nucleotide sequence ID" value="XM_067959030.1"/>
</dbReference>
<evidence type="ECO:0000256" key="2">
    <source>
        <dbReference type="ARBA" id="ARBA00004760"/>
    </source>
</evidence>
<evidence type="ECO:0000256" key="1">
    <source>
        <dbReference type="ARBA" id="ARBA00004240"/>
    </source>
</evidence>
<dbReference type="EMBL" id="SHOA02000016">
    <property type="protein sequence ID" value="TDH68996.1"/>
    <property type="molecule type" value="Genomic_DNA"/>
</dbReference>